<proteinExistence type="predicted"/>
<organism evidence="8">
    <name type="scientific">freshwater metagenome</name>
    <dbReference type="NCBI Taxonomy" id="449393"/>
    <lineage>
        <taxon>unclassified sequences</taxon>
        <taxon>metagenomes</taxon>
        <taxon>ecological metagenomes</taxon>
    </lineage>
</organism>
<evidence type="ECO:0000259" key="7">
    <source>
        <dbReference type="Pfam" id="PF13396"/>
    </source>
</evidence>
<dbReference type="GO" id="GO:0005886">
    <property type="term" value="C:plasma membrane"/>
    <property type="evidence" value="ECO:0007669"/>
    <property type="project" value="UniProtKB-SubCell"/>
</dbReference>
<feature type="transmembrane region" description="Helical" evidence="6">
    <location>
        <begin position="6"/>
        <end position="31"/>
    </location>
</feature>
<dbReference type="EMBL" id="CAFBLS010000118">
    <property type="protein sequence ID" value="CAB4877521.1"/>
    <property type="molecule type" value="Genomic_DNA"/>
</dbReference>
<evidence type="ECO:0000256" key="5">
    <source>
        <dbReference type="ARBA" id="ARBA00023136"/>
    </source>
</evidence>
<keyword evidence="5 6" id="KW-0472">Membrane</keyword>
<feature type="domain" description="Cardiolipin synthase N-terminal" evidence="7">
    <location>
        <begin position="22"/>
        <end position="63"/>
    </location>
</feature>
<evidence type="ECO:0000313" key="8">
    <source>
        <dbReference type="EMBL" id="CAB4877521.1"/>
    </source>
</evidence>
<sequence>MNDGNFLWSLLIIFFMVIYFMLLFMILLDIFRDHKMSGWVKALWILALLFFHFITILIYVIFRGRGMAERQQENAIANQQAQAAYIQTMAGTNSAEQISSAKALLDAGTITQAEFDGLKEKALA</sequence>
<comment type="subcellular location">
    <subcellularLocation>
        <location evidence="1">Cell membrane</location>
        <topology evidence="1">Multi-pass membrane protein</topology>
    </subcellularLocation>
</comment>
<dbReference type="InterPro" id="IPR027379">
    <property type="entry name" value="CLS_N"/>
</dbReference>
<evidence type="ECO:0000256" key="1">
    <source>
        <dbReference type="ARBA" id="ARBA00004651"/>
    </source>
</evidence>
<accession>A0A6J7E443</accession>
<reference evidence="8" key="1">
    <citation type="submission" date="2020-05" db="EMBL/GenBank/DDBJ databases">
        <authorList>
            <person name="Chiriac C."/>
            <person name="Salcher M."/>
            <person name="Ghai R."/>
            <person name="Kavagutti S V."/>
        </authorList>
    </citation>
    <scope>NUCLEOTIDE SEQUENCE</scope>
</reference>
<keyword evidence="3 6" id="KW-0812">Transmembrane</keyword>
<protein>
    <submittedName>
        <fullName evidence="8">Unannotated protein</fullName>
    </submittedName>
</protein>
<dbReference type="Pfam" id="PF13396">
    <property type="entry name" value="PLDc_N"/>
    <property type="match status" value="1"/>
</dbReference>
<evidence type="ECO:0000256" key="4">
    <source>
        <dbReference type="ARBA" id="ARBA00022989"/>
    </source>
</evidence>
<evidence type="ECO:0000256" key="6">
    <source>
        <dbReference type="SAM" id="Phobius"/>
    </source>
</evidence>
<feature type="transmembrane region" description="Helical" evidence="6">
    <location>
        <begin position="43"/>
        <end position="62"/>
    </location>
</feature>
<evidence type="ECO:0000256" key="3">
    <source>
        <dbReference type="ARBA" id="ARBA00022692"/>
    </source>
</evidence>
<dbReference type="AlphaFoldDB" id="A0A6J7E443"/>
<keyword evidence="2" id="KW-1003">Cell membrane</keyword>
<keyword evidence="4 6" id="KW-1133">Transmembrane helix</keyword>
<name>A0A6J7E443_9ZZZZ</name>
<evidence type="ECO:0000256" key="2">
    <source>
        <dbReference type="ARBA" id="ARBA00022475"/>
    </source>
</evidence>
<gene>
    <name evidence="8" type="ORF">UFOPK3402_01037</name>
</gene>